<evidence type="ECO:0000259" key="6">
    <source>
        <dbReference type="PROSITE" id="PS50089"/>
    </source>
</evidence>
<evidence type="ECO:0000313" key="8">
    <source>
        <dbReference type="Proteomes" id="UP000516437"/>
    </source>
</evidence>
<evidence type="ECO:0000256" key="1">
    <source>
        <dbReference type="ARBA" id="ARBA00022723"/>
    </source>
</evidence>
<keyword evidence="8" id="KW-1185">Reference proteome</keyword>
<feature type="domain" description="RING-type" evidence="6">
    <location>
        <begin position="21"/>
        <end position="62"/>
    </location>
</feature>
<evidence type="ECO:0000256" key="4">
    <source>
        <dbReference type="PROSITE-ProRule" id="PRU00175"/>
    </source>
</evidence>
<feature type="compositionally biased region" description="Basic and acidic residues" evidence="5">
    <location>
        <begin position="255"/>
        <end position="274"/>
    </location>
</feature>
<dbReference type="InterPro" id="IPR017907">
    <property type="entry name" value="Znf_RING_CS"/>
</dbReference>
<gene>
    <name evidence="7" type="ORF">CJ030_MR3G014520</name>
</gene>
<dbReference type="AlphaFoldDB" id="A0A6A1W5J2"/>
<dbReference type="Pfam" id="PF13923">
    <property type="entry name" value="zf-C3HC4_2"/>
    <property type="match status" value="1"/>
</dbReference>
<dbReference type="GO" id="GO:0008270">
    <property type="term" value="F:zinc ion binding"/>
    <property type="evidence" value="ECO:0007669"/>
    <property type="project" value="UniProtKB-KW"/>
</dbReference>
<sequence>MTMPSQVVKVRKEKLALCMTCSLCNKLYKDAATISECLHTFCRKCITEKITDEHLKRCPVCKAELGCAPLEKLRVDNNVQDLRAKIFHSVGKKAKAPELVLSVPQPGKRREKSLSSLAFSTPRLLAQSGQVGRRITFAARKHLAPQESILFSGEPVNKEEEVDKKVRDHPVSSSSTGTPSETVQNRRQNPSSNESSKHYVPKKDKEEHSEERTHLWEPLNCLVEAASKEKSAKDNMDAGTVVKPAQPDAQDNEADVSKAKIKGNDYKAKCHGSDNDSNYAPSGSVRTKKLRGARKRRAPASEGVNIPEQVLADANSKRDTSFGPTWFSLIASADQGRDQALLPQLSLRYLRVKDGSLPISYLKKYLVKKLDLYSEDEVEIFLGGQPVMSTLQLHNLVDSWLQTQPASQRIETSVGSSAKEFVMVLTYGRKALPPRESADDALSHLSLSNDASHGNLGLQ</sequence>
<proteinExistence type="predicted"/>
<feature type="compositionally biased region" description="Basic residues" evidence="5">
    <location>
        <begin position="286"/>
        <end position="298"/>
    </location>
</feature>
<keyword evidence="1" id="KW-0479">Metal-binding</keyword>
<dbReference type="PANTHER" id="PTHR46293">
    <property type="entry name" value="E3 UBIQUITIN PROTEIN LIGASE DRIP1"/>
    <property type="match status" value="1"/>
</dbReference>
<comment type="caution">
    <text evidence="7">The sequence shown here is derived from an EMBL/GenBank/DDBJ whole genome shotgun (WGS) entry which is preliminary data.</text>
</comment>
<dbReference type="GO" id="GO:0004842">
    <property type="term" value="F:ubiquitin-protein transferase activity"/>
    <property type="evidence" value="ECO:0007669"/>
    <property type="project" value="InterPro"/>
</dbReference>
<dbReference type="PROSITE" id="PS50089">
    <property type="entry name" value="ZF_RING_2"/>
    <property type="match status" value="1"/>
</dbReference>
<keyword evidence="3" id="KW-0862">Zinc</keyword>
<dbReference type="SUPFAM" id="SSF57850">
    <property type="entry name" value="RING/U-box"/>
    <property type="match status" value="1"/>
</dbReference>
<evidence type="ECO:0000256" key="5">
    <source>
        <dbReference type="SAM" id="MobiDB-lite"/>
    </source>
</evidence>
<feature type="region of interest" description="Disordered" evidence="5">
    <location>
        <begin position="150"/>
        <end position="213"/>
    </location>
</feature>
<keyword evidence="2 4" id="KW-0863">Zinc-finger</keyword>
<dbReference type="EMBL" id="RXIC02000021">
    <property type="protein sequence ID" value="KAB1218070.1"/>
    <property type="molecule type" value="Genomic_DNA"/>
</dbReference>
<accession>A0A6A1W5J2</accession>
<feature type="compositionally biased region" description="Basic and acidic residues" evidence="5">
    <location>
        <begin position="156"/>
        <end position="170"/>
    </location>
</feature>
<name>A0A6A1W5J2_9ROSI</name>
<dbReference type="InterPro" id="IPR013083">
    <property type="entry name" value="Znf_RING/FYVE/PHD"/>
</dbReference>
<organism evidence="7 8">
    <name type="scientific">Morella rubra</name>
    <name type="common">Chinese bayberry</name>
    <dbReference type="NCBI Taxonomy" id="262757"/>
    <lineage>
        <taxon>Eukaryota</taxon>
        <taxon>Viridiplantae</taxon>
        <taxon>Streptophyta</taxon>
        <taxon>Embryophyta</taxon>
        <taxon>Tracheophyta</taxon>
        <taxon>Spermatophyta</taxon>
        <taxon>Magnoliopsida</taxon>
        <taxon>eudicotyledons</taxon>
        <taxon>Gunneridae</taxon>
        <taxon>Pentapetalae</taxon>
        <taxon>rosids</taxon>
        <taxon>fabids</taxon>
        <taxon>Fagales</taxon>
        <taxon>Myricaceae</taxon>
        <taxon>Morella</taxon>
    </lineage>
</organism>
<feature type="compositionally biased region" description="Polar residues" evidence="5">
    <location>
        <begin position="171"/>
        <end position="194"/>
    </location>
</feature>
<feature type="compositionally biased region" description="Polar residues" evidence="5">
    <location>
        <begin position="275"/>
        <end position="285"/>
    </location>
</feature>
<dbReference type="InterPro" id="IPR001841">
    <property type="entry name" value="Znf_RING"/>
</dbReference>
<evidence type="ECO:0000256" key="3">
    <source>
        <dbReference type="ARBA" id="ARBA00022833"/>
    </source>
</evidence>
<feature type="region of interest" description="Disordered" evidence="5">
    <location>
        <begin position="228"/>
        <end position="306"/>
    </location>
</feature>
<protein>
    <submittedName>
        <fullName evidence="7">E3 ubiquitin protein ligase DRIP2</fullName>
    </submittedName>
</protein>
<evidence type="ECO:0000313" key="7">
    <source>
        <dbReference type="EMBL" id="KAB1218070.1"/>
    </source>
</evidence>
<evidence type="ECO:0000256" key="2">
    <source>
        <dbReference type="ARBA" id="ARBA00022771"/>
    </source>
</evidence>
<dbReference type="Proteomes" id="UP000516437">
    <property type="component" value="Chromosome 3"/>
</dbReference>
<dbReference type="Gene3D" id="3.30.40.10">
    <property type="entry name" value="Zinc/RING finger domain, C3HC4 (zinc finger)"/>
    <property type="match status" value="1"/>
</dbReference>
<dbReference type="PANTHER" id="PTHR46293:SF3">
    <property type="entry name" value="E3 UBIQUITIN PROTEIN LIGASE DRIPH-RELATED"/>
    <property type="match status" value="1"/>
</dbReference>
<dbReference type="SMART" id="SM00184">
    <property type="entry name" value="RING"/>
    <property type="match status" value="1"/>
</dbReference>
<reference evidence="7 8" key="1">
    <citation type="journal article" date="2019" name="Plant Biotechnol. J.">
        <title>The red bayberry genome and genetic basis of sex determination.</title>
        <authorList>
            <person name="Jia H.M."/>
            <person name="Jia H.J."/>
            <person name="Cai Q.L."/>
            <person name="Wang Y."/>
            <person name="Zhao H.B."/>
            <person name="Yang W.F."/>
            <person name="Wang G.Y."/>
            <person name="Li Y.H."/>
            <person name="Zhan D.L."/>
            <person name="Shen Y.T."/>
            <person name="Niu Q.F."/>
            <person name="Chang L."/>
            <person name="Qiu J."/>
            <person name="Zhao L."/>
            <person name="Xie H.B."/>
            <person name="Fu W.Y."/>
            <person name="Jin J."/>
            <person name="Li X.W."/>
            <person name="Jiao Y."/>
            <person name="Zhou C.C."/>
            <person name="Tu T."/>
            <person name="Chai C.Y."/>
            <person name="Gao J.L."/>
            <person name="Fan L.J."/>
            <person name="van de Weg E."/>
            <person name="Wang J.Y."/>
            <person name="Gao Z.S."/>
        </authorList>
    </citation>
    <scope>NUCLEOTIDE SEQUENCE [LARGE SCALE GENOMIC DNA]</scope>
    <source>
        <tissue evidence="7">Leaves</tissue>
    </source>
</reference>
<dbReference type="OrthoDB" id="1305878at2759"/>
<feature type="compositionally biased region" description="Basic and acidic residues" evidence="5">
    <location>
        <begin position="195"/>
        <end position="213"/>
    </location>
</feature>
<dbReference type="InterPro" id="IPR044807">
    <property type="entry name" value="DRIP1-like"/>
</dbReference>
<dbReference type="CDD" id="cd16525">
    <property type="entry name" value="RING-HC_PCGF"/>
    <property type="match status" value="1"/>
</dbReference>
<dbReference type="PROSITE" id="PS00518">
    <property type="entry name" value="ZF_RING_1"/>
    <property type="match status" value="1"/>
</dbReference>